<dbReference type="InterPro" id="IPR056906">
    <property type="entry name" value="ORF2/G2P_dom"/>
</dbReference>
<protein>
    <recommendedName>
        <fullName evidence="1">Replication-associated protein ORF2/G2P domain-containing protein</fullName>
    </recommendedName>
</protein>
<name>A0AAW9KD28_CLOPF</name>
<gene>
    <name evidence="2" type="ORF">GNF83_14090</name>
</gene>
<evidence type="ECO:0000313" key="3">
    <source>
        <dbReference type="Proteomes" id="UP001288944"/>
    </source>
</evidence>
<dbReference type="Pfam" id="PF23343">
    <property type="entry name" value="REP_ORF2-G2P"/>
    <property type="match status" value="1"/>
</dbReference>
<dbReference type="RefSeq" id="WP_270223907.1">
    <property type="nucleotide sequence ID" value="NZ_JAQEOQ010000210.1"/>
</dbReference>
<proteinExistence type="predicted"/>
<organism evidence="2 3">
    <name type="scientific">Clostridium perfringens</name>
    <dbReference type="NCBI Taxonomy" id="1502"/>
    <lineage>
        <taxon>Bacteria</taxon>
        <taxon>Bacillati</taxon>
        <taxon>Bacillota</taxon>
        <taxon>Clostridia</taxon>
        <taxon>Eubacteriales</taxon>
        <taxon>Clostridiaceae</taxon>
        <taxon>Clostridium</taxon>
    </lineage>
</organism>
<feature type="domain" description="Replication-associated protein ORF2/G2P" evidence="1">
    <location>
        <begin position="77"/>
        <end position="175"/>
    </location>
</feature>
<dbReference type="AlphaFoldDB" id="A0AAW9KD28"/>
<sequence>MGAYSYRAIISGDIVEIYTYDKVIPYGYTDTKRKGKKGRSAEASFEDKKINRSKVTNRARTDLTRLINTNYEKGSSRFITLTFRENMQDLKKANYEFKKFVQRFEYYLKYKLKYSVVVEFQKRGAIHYHTIFYNIPNKLDLPKCAEIWGQGSFNCKRIDRVKNVGAYMVKYMNKNSDDERLVGQKMYFNSRNLKKPIEIKEPVSVIALVGSLQKQAPIYENEYDIEYSDSIQNHVIYKQYNIRDDFNLVE</sequence>
<reference evidence="2" key="1">
    <citation type="submission" date="2019-11" db="EMBL/GenBank/DDBJ databases">
        <title>Characterization of Clostridium perfringens isolates from swine manure treated agricultural soils.</title>
        <authorList>
            <person name="Wushke S.T."/>
        </authorList>
    </citation>
    <scope>NUCLEOTIDE SEQUENCE</scope>
    <source>
        <strain evidence="2">X62</strain>
    </source>
</reference>
<dbReference type="Proteomes" id="UP001288944">
    <property type="component" value="Unassembled WGS sequence"/>
</dbReference>
<comment type="caution">
    <text evidence="2">The sequence shown here is derived from an EMBL/GenBank/DDBJ whole genome shotgun (WGS) entry which is preliminary data.</text>
</comment>
<accession>A0AAW9KD28</accession>
<dbReference type="EMBL" id="WNUR01000073">
    <property type="protein sequence ID" value="MDZ7542328.1"/>
    <property type="molecule type" value="Genomic_DNA"/>
</dbReference>
<evidence type="ECO:0000313" key="2">
    <source>
        <dbReference type="EMBL" id="MDZ7542328.1"/>
    </source>
</evidence>
<evidence type="ECO:0000259" key="1">
    <source>
        <dbReference type="Pfam" id="PF23343"/>
    </source>
</evidence>